<organism evidence="2 3">
    <name type="scientific">Corallibacter vietnamensis</name>
    <dbReference type="NCBI Taxonomy" id="904130"/>
    <lineage>
        <taxon>Bacteria</taxon>
        <taxon>Pseudomonadati</taxon>
        <taxon>Bacteroidota</taxon>
        <taxon>Flavobacteriia</taxon>
        <taxon>Flavobacteriales</taxon>
        <taxon>Flavobacteriaceae</taxon>
        <taxon>Corallibacter</taxon>
    </lineage>
</organism>
<comment type="caution">
    <text evidence="2">The sequence shown here is derived from an EMBL/GenBank/DDBJ whole genome shotgun (WGS) entry which is preliminary data.</text>
</comment>
<keyword evidence="1" id="KW-0472">Membrane</keyword>
<keyword evidence="1" id="KW-1133">Transmembrane helix</keyword>
<dbReference type="InterPro" id="IPR011990">
    <property type="entry name" value="TPR-like_helical_dom_sf"/>
</dbReference>
<reference evidence="3" key="1">
    <citation type="journal article" date="2019" name="Int. J. Syst. Evol. Microbiol.">
        <title>The Global Catalogue of Microorganisms (GCM) 10K type strain sequencing project: providing services to taxonomists for standard genome sequencing and annotation.</title>
        <authorList>
            <consortium name="The Broad Institute Genomics Platform"/>
            <consortium name="The Broad Institute Genome Sequencing Center for Infectious Disease"/>
            <person name="Wu L."/>
            <person name="Ma J."/>
        </authorList>
    </citation>
    <scope>NUCLEOTIDE SEQUENCE [LARGE SCALE GENOMIC DNA]</scope>
    <source>
        <strain evidence="3">JCM 17525</strain>
    </source>
</reference>
<evidence type="ECO:0000313" key="2">
    <source>
        <dbReference type="EMBL" id="GAA3771924.1"/>
    </source>
</evidence>
<proteinExistence type="predicted"/>
<keyword evidence="1" id="KW-0812">Transmembrane</keyword>
<dbReference type="Proteomes" id="UP001501456">
    <property type="component" value="Unassembled WGS sequence"/>
</dbReference>
<dbReference type="EMBL" id="BAABBI010000001">
    <property type="protein sequence ID" value="GAA3771924.1"/>
    <property type="molecule type" value="Genomic_DNA"/>
</dbReference>
<sequence>MNKQDLLYRYFSKSLTPNEEHVFENLLNTDAEFKKQFEFEKNLKQVIQKEESKKLKAKLQDFEKDIKTKTSSEKTTHSIFNYKNFAIAATIALLMGWFGYNTFFNTNYNDLYQDNFKVYPNTVYTITRSDDNNTIERQAFVAYETEDYQLAINKFNAISETEKNSYLTFYKAQAFLKLENLKDAKLLFEEVIVKDRGFVAESHWYLALIYLKENDKENTRKQLKLLISNFDYNKSKAKDLLDKIN</sequence>
<dbReference type="RefSeq" id="WP_344725757.1">
    <property type="nucleotide sequence ID" value="NZ_BAABBI010000001.1"/>
</dbReference>
<feature type="transmembrane region" description="Helical" evidence="1">
    <location>
        <begin position="82"/>
        <end position="100"/>
    </location>
</feature>
<protein>
    <recommendedName>
        <fullName evidence="4">Tetratricopeptide repeat protein</fullName>
    </recommendedName>
</protein>
<evidence type="ECO:0000256" key="1">
    <source>
        <dbReference type="SAM" id="Phobius"/>
    </source>
</evidence>
<evidence type="ECO:0008006" key="4">
    <source>
        <dbReference type="Google" id="ProtNLM"/>
    </source>
</evidence>
<dbReference type="SUPFAM" id="SSF48452">
    <property type="entry name" value="TPR-like"/>
    <property type="match status" value="1"/>
</dbReference>
<gene>
    <name evidence="2" type="ORF">GCM10022271_00060</name>
</gene>
<name>A0ABP7GS03_9FLAO</name>
<dbReference type="Gene3D" id="1.25.40.10">
    <property type="entry name" value="Tetratricopeptide repeat domain"/>
    <property type="match status" value="1"/>
</dbReference>
<evidence type="ECO:0000313" key="3">
    <source>
        <dbReference type="Proteomes" id="UP001501456"/>
    </source>
</evidence>
<accession>A0ABP7GS03</accession>
<keyword evidence="3" id="KW-1185">Reference proteome</keyword>